<dbReference type="EMBL" id="BSXV01000077">
    <property type="protein sequence ID" value="GME87335.1"/>
    <property type="molecule type" value="Genomic_DNA"/>
</dbReference>
<keyword evidence="2" id="KW-1185">Reference proteome</keyword>
<reference evidence="1" key="1">
    <citation type="submission" date="2023-04" db="EMBL/GenBank/DDBJ databases">
        <title>Candida boidinii NBRC 1967.</title>
        <authorList>
            <person name="Ichikawa N."/>
            <person name="Sato H."/>
            <person name="Tonouchi N."/>
        </authorList>
    </citation>
    <scope>NUCLEOTIDE SEQUENCE</scope>
    <source>
        <strain evidence="1">NBRC 1967</strain>
    </source>
</reference>
<evidence type="ECO:0000313" key="2">
    <source>
        <dbReference type="Proteomes" id="UP001165101"/>
    </source>
</evidence>
<comment type="caution">
    <text evidence="1">The sequence shown here is derived from an EMBL/GenBank/DDBJ whole genome shotgun (WGS) entry which is preliminary data.</text>
</comment>
<name>A0ACB5TEJ5_CANBO</name>
<evidence type="ECO:0000313" key="1">
    <source>
        <dbReference type="EMBL" id="GME87335.1"/>
    </source>
</evidence>
<protein>
    <submittedName>
        <fullName evidence="1">Unnamed protein product</fullName>
    </submittedName>
</protein>
<gene>
    <name evidence="1" type="ORF">Cboi01_000031900</name>
</gene>
<dbReference type="Proteomes" id="UP001165101">
    <property type="component" value="Unassembled WGS sequence"/>
</dbReference>
<organism evidence="1 2">
    <name type="scientific">Candida boidinii</name>
    <name type="common">Yeast</name>
    <dbReference type="NCBI Taxonomy" id="5477"/>
    <lineage>
        <taxon>Eukaryota</taxon>
        <taxon>Fungi</taxon>
        <taxon>Dikarya</taxon>
        <taxon>Ascomycota</taxon>
        <taxon>Saccharomycotina</taxon>
        <taxon>Pichiomycetes</taxon>
        <taxon>Pichiales</taxon>
        <taxon>Pichiaceae</taxon>
        <taxon>Ogataea</taxon>
        <taxon>Ogataea/Candida clade</taxon>
    </lineage>
</organism>
<proteinExistence type="predicted"/>
<accession>A0ACB5TEJ5</accession>
<sequence length="298" mass="34390">MSKRRQEELNESDSDIDVSSTDEEVENGEEQVEENETVDVDFDFFDLNPDVDFHATKNFLRQLFGDDSVTFSLSDFADMVLKDGHIGTTIKTDGKESDPFSILSVINLSENLESPSVKKLISYIFEKTSKKAQFNVLLRQLLSPKSKFKTAWVISERLINMPVETVPPMYKMLIEEMEKAENGHENYDFDYYIIISRVYKLVNSEIDKELGEDEGRSKRSKKTNADAPQYDYFHYEDEVLESNAMHYGYFDFTNKNLETDARRVFNDYGIDPQLSVLLLDKKSLANAAAEMAEKFPPY</sequence>